<dbReference type="SUPFAM" id="SSF53756">
    <property type="entry name" value="UDP-Glycosyltransferase/glycogen phosphorylase"/>
    <property type="match status" value="1"/>
</dbReference>
<organism evidence="3 4">
    <name type="scientific">Sphaerospermopsis aphanizomenoides LEGE 00250</name>
    <dbReference type="NCBI Taxonomy" id="2777972"/>
    <lineage>
        <taxon>Bacteria</taxon>
        <taxon>Bacillati</taxon>
        <taxon>Cyanobacteriota</taxon>
        <taxon>Cyanophyceae</taxon>
        <taxon>Nostocales</taxon>
        <taxon>Aphanizomenonaceae</taxon>
        <taxon>Sphaerospermopsis</taxon>
        <taxon>Sphaerospermopsis aphanizomenoides</taxon>
    </lineage>
</organism>
<evidence type="ECO:0000313" key="3">
    <source>
        <dbReference type="EMBL" id="MBE9235628.1"/>
    </source>
</evidence>
<evidence type="ECO:0000313" key="4">
    <source>
        <dbReference type="Proteomes" id="UP000606776"/>
    </source>
</evidence>
<dbReference type="Pfam" id="PF00534">
    <property type="entry name" value="Glycos_transf_1"/>
    <property type="match status" value="1"/>
</dbReference>
<dbReference type="PANTHER" id="PTHR12526:SF630">
    <property type="entry name" value="GLYCOSYLTRANSFERASE"/>
    <property type="match status" value="1"/>
</dbReference>
<comment type="caution">
    <text evidence="3">The sequence shown here is derived from an EMBL/GenBank/DDBJ whole genome shotgun (WGS) entry which is preliminary data.</text>
</comment>
<proteinExistence type="predicted"/>
<dbReference type="CDD" id="cd03811">
    <property type="entry name" value="GT4_GT28_WabH-like"/>
    <property type="match status" value="1"/>
</dbReference>
<accession>A0ABR9VAY6</accession>
<dbReference type="EMBL" id="JADEWB010000021">
    <property type="protein sequence ID" value="MBE9235628.1"/>
    <property type="molecule type" value="Genomic_DNA"/>
</dbReference>
<dbReference type="RefSeq" id="WP_193942201.1">
    <property type="nucleotide sequence ID" value="NZ_JADEWB010000021.1"/>
</dbReference>
<dbReference type="Proteomes" id="UP000606776">
    <property type="component" value="Unassembled WGS sequence"/>
</dbReference>
<evidence type="ECO:0000259" key="2">
    <source>
        <dbReference type="Pfam" id="PF13439"/>
    </source>
</evidence>
<gene>
    <name evidence="3" type="ORF">IQ227_06155</name>
</gene>
<dbReference type="InterPro" id="IPR001296">
    <property type="entry name" value="Glyco_trans_1"/>
</dbReference>
<dbReference type="PANTHER" id="PTHR12526">
    <property type="entry name" value="GLYCOSYLTRANSFERASE"/>
    <property type="match status" value="1"/>
</dbReference>
<keyword evidence="4" id="KW-1185">Reference proteome</keyword>
<sequence>MVKSNQHICHLVLSNIGGAPRTANSLIDTQSQAGYKVSTIVLTDLDSQWIVDFKAAEKIIIMKVAGSLFYIGGAIHQIWIAIKLSQVIAELKPDIIVCHTAFITKLFYLSQLIPGSVKTPYISYLHTDFISELQAESKNKSLIVILQNLSIRVDNWISLRSLQQASGLVFVCKSLYERFLHLGLNPRDMAICYNPAIPDSNNQPLNSTAESWLKNHKLITFVSAARFHHQKDHPTLLKAFAQASQHHSNIRLILLGDGSLETEMQELANYLNISDIVLFAGTVTNPRAYFLLSRAVILASHYEGFGMVLVEAVASGVTFIASDCPVGPREISEVLECGTLVPPNDVDALAKAIIYHVETPKEIIDRSEQIERLFSESSCANNLEMLIQKAFQKKI</sequence>
<dbReference type="Pfam" id="PF13439">
    <property type="entry name" value="Glyco_transf_4"/>
    <property type="match status" value="1"/>
</dbReference>
<dbReference type="Gene3D" id="3.40.50.2000">
    <property type="entry name" value="Glycogen Phosphorylase B"/>
    <property type="match status" value="2"/>
</dbReference>
<protein>
    <submittedName>
        <fullName evidence="3">Glycosyltransferase</fullName>
    </submittedName>
</protein>
<feature type="domain" description="Glycosyltransferase subfamily 4-like N-terminal" evidence="2">
    <location>
        <begin position="16"/>
        <end position="195"/>
    </location>
</feature>
<dbReference type="InterPro" id="IPR028098">
    <property type="entry name" value="Glyco_trans_4-like_N"/>
</dbReference>
<evidence type="ECO:0000259" key="1">
    <source>
        <dbReference type="Pfam" id="PF00534"/>
    </source>
</evidence>
<feature type="domain" description="Glycosyl transferase family 1" evidence="1">
    <location>
        <begin position="210"/>
        <end position="361"/>
    </location>
</feature>
<reference evidence="3 4" key="1">
    <citation type="submission" date="2020-10" db="EMBL/GenBank/DDBJ databases">
        <authorList>
            <person name="Castelo-Branco R."/>
            <person name="Eusebio N."/>
            <person name="Adriana R."/>
            <person name="Vieira A."/>
            <person name="Brugerolle De Fraissinette N."/>
            <person name="Rezende De Castro R."/>
            <person name="Schneider M.P."/>
            <person name="Vasconcelos V."/>
            <person name="Leao P.N."/>
        </authorList>
    </citation>
    <scope>NUCLEOTIDE SEQUENCE [LARGE SCALE GENOMIC DNA]</scope>
    <source>
        <strain evidence="3 4">LEGE 00250</strain>
    </source>
</reference>
<name>A0ABR9VAY6_9CYAN</name>